<dbReference type="InterPro" id="IPR006136">
    <property type="entry name" value="FlhB"/>
</dbReference>
<dbReference type="GO" id="GO:0009306">
    <property type="term" value="P:protein secretion"/>
    <property type="evidence" value="ECO:0007669"/>
    <property type="project" value="InterPro"/>
</dbReference>
<keyword evidence="8 12" id="KW-0653">Protein transport</keyword>
<evidence type="ECO:0000256" key="2">
    <source>
        <dbReference type="ARBA" id="ARBA00010690"/>
    </source>
</evidence>
<dbReference type="Pfam" id="PF01312">
    <property type="entry name" value="Bac_export_2"/>
    <property type="match status" value="1"/>
</dbReference>
<keyword evidence="10 12" id="KW-0472">Membrane</keyword>
<dbReference type="InterPro" id="IPR006135">
    <property type="entry name" value="T3SS_substrate_exporter"/>
</dbReference>
<dbReference type="GO" id="GO:0044780">
    <property type="term" value="P:bacterial-type flagellum assembly"/>
    <property type="evidence" value="ECO:0007669"/>
    <property type="project" value="InterPro"/>
</dbReference>
<dbReference type="SUPFAM" id="SSF160544">
    <property type="entry name" value="EscU C-terminal domain-like"/>
    <property type="match status" value="1"/>
</dbReference>
<keyword evidence="13" id="KW-0966">Cell projection</keyword>
<comment type="function">
    <text evidence="12">Required for formation of the rod structure in the basal body of the flagellar apparatus. Together with FliI and FliH, may constitute the export apparatus of flagellin.</text>
</comment>
<feature type="transmembrane region" description="Helical" evidence="12">
    <location>
        <begin position="201"/>
        <end position="219"/>
    </location>
</feature>
<evidence type="ECO:0000256" key="3">
    <source>
        <dbReference type="ARBA" id="ARBA00021622"/>
    </source>
</evidence>
<evidence type="ECO:0000313" key="13">
    <source>
        <dbReference type="EMBL" id="MCR2042755.1"/>
    </source>
</evidence>
<dbReference type="PANTHER" id="PTHR30531:SF12">
    <property type="entry name" value="FLAGELLAR BIOSYNTHETIC PROTEIN FLHB"/>
    <property type="match status" value="1"/>
</dbReference>
<evidence type="ECO:0000256" key="5">
    <source>
        <dbReference type="ARBA" id="ARBA00022475"/>
    </source>
</evidence>
<dbReference type="RefSeq" id="WP_042681739.1">
    <property type="nucleotide sequence ID" value="NZ_CABKTM010000043.1"/>
</dbReference>
<organism evidence="13 14">
    <name type="scientific">Anaerosalibacter massiliensis</name>
    <dbReference type="NCBI Taxonomy" id="1347392"/>
    <lineage>
        <taxon>Bacteria</taxon>
        <taxon>Bacillati</taxon>
        <taxon>Bacillota</taxon>
        <taxon>Tissierellia</taxon>
        <taxon>Tissierellales</taxon>
        <taxon>Sporanaerobacteraceae</taxon>
        <taxon>Anaerosalibacter</taxon>
    </lineage>
</organism>
<dbReference type="InterPro" id="IPR029025">
    <property type="entry name" value="T3SS_substrate_exporter_C"/>
</dbReference>
<evidence type="ECO:0000256" key="6">
    <source>
        <dbReference type="ARBA" id="ARBA00022692"/>
    </source>
</evidence>
<name>A0A9X2MEY3_9FIRM</name>
<keyword evidence="11 12" id="KW-1006">Bacterial flagellum protein export</keyword>
<gene>
    <name evidence="12 13" type="primary">flhB</name>
    <name evidence="13" type="ORF">NSA23_01365</name>
</gene>
<dbReference type="PRINTS" id="PR00950">
    <property type="entry name" value="TYPE3IMSPROT"/>
</dbReference>
<dbReference type="Gene3D" id="3.40.1690.10">
    <property type="entry name" value="secretion proteins EscU"/>
    <property type="match status" value="1"/>
</dbReference>
<feature type="transmembrane region" description="Helical" evidence="12">
    <location>
        <begin position="104"/>
        <end position="125"/>
    </location>
</feature>
<feature type="transmembrane region" description="Helical" evidence="12">
    <location>
        <begin position="39"/>
        <end position="60"/>
    </location>
</feature>
<evidence type="ECO:0000313" key="14">
    <source>
        <dbReference type="Proteomes" id="UP001142078"/>
    </source>
</evidence>
<dbReference type="Proteomes" id="UP001142078">
    <property type="component" value="Unassembled WGS sequence"/>
</dbReference>
<keyword evidence="7 12" id="KW-1005">Bacterial flagellum biogenesis</keyword>
<keyword evidence="5 12" id="KW-1003">Cell membrane</keyword>
<comment type="similarity">
    <text evidence="2 12">Belongs to the type III secretion exporter family.</text>
</comment>
<reference evidence="13" key="1">
    <citation type="submission" date="2022-07" db="EMBL/GenBank/DDBJ databases">
        <title>Enhanced cultured diversity of the mouse gut microbiota enables custom-made synthetic communities.</title>
        <authorList>
            <person name="Afrizal A."/>
        </authorList>
    </citation>
    <scope>NUCLEOTIDE SEQUENCE</scope>
    <source>
        <strain evidence="13">DSM 29482</strain>
    </source>
</reference>
<dbReference type="GO" id="GO:0005886">
    <property type="term" value="C:plasma membrane"/>
    <property type="evidence" value="ECO:0007669"/>
    <property type="project" value="UniProtKB-SubCell"/>
</dbReference>
<feature type="transmembrane region" description="Helical" evidence="12">
    <location>
        <begin position="150"/>
        <end position="172"/>
    </location>
</feature>
<keyword evidence="13" id="KW-0969">Cilium</keyword>
<protein>
    <recommendedName>
        <fullName evidence="3 12">Flagellar biosynthetic protein FlhB</fullName>
    </recommendedName>
</protein>
<dbReference type="OrthoDB" id="9807950at2"/>
<evidence type="ECO:0000256" key="1">
    <source>
        <dbReference type="ARBA" id="ARBA00004651"/>
    </source>
</evidence>
<dbReference type="AlphaFoldDB" id="A0A9X2MEY3"/>
<comment type="subcellular location">
    <subcellularLocation>
        <location evidence="1">Cell membrane</location>
        <topology evidence="1">Multi-pass membrane protein</topology>
    </subcellularLocation>
</comment>
<dbReference type="NCBIfam" id="TIGR00328">
    <property type="entry name" value="flhB"/>
    <property type="match status" value="1"/>
</dbReference>
<keyword evidence="14" id="KW-1185">Reference proteome</keyword>
<comment type="caution">
    <text evidence="13">The sequence shown here is derived from an EMBL/GenBank/DDBJ whole genome shotgun (WGS) entry which is preliminary data.</text>
</comment>
<evidence type="ECO:0000256" key="4">
    <source>
        <dbReference type="ARBA" id="ARBA00022448"/>
    </source>
</evidence>
<dbReference type="EMBL" id="JANJZL010000001">
    <property type="protein sequence ID" value="MCR2042755.1"/>
    <property type="molecule type" value="Genomic_DNA"/>
</dbReference>
<evidence type="ECO:0000256" key="12">
    <source>
        <dbReference type="RuleBase" id="RU364091"/>
    </source>
</evidence>
<keyword evidence="6 12" id="KW-0812">Transmembrane</keyword>
<evidence type="ECO:0000256" key="8">
    <source>
        <dbReference type="ARBA" id="ARBA00022927"/>
    </source>
</evidence>
<keyword evidence="9 12" id="KW-1133">Transmembrane helix</keyword>
<dbReference type="Gene3D" id="6.10.250.2080">
    <property type="match status" value="1"/>
</dbReference>
<keyword evidence="13" id="KW-0282">Flagellum</keyword>
<dbReference type="PANTHER" id="PTHR30531">
    <property type="entry name" value="FLAGELLAR BIOSYNTHETIC PROTEIN FLHB"/>
    <property type="match status" value="1"/>
</dbReference>
<evidence type="ECO:0000256" key="11">
    <source>
        <dbReference type="ARBA" id="ARBA00023225"/>
    </source>
</evidence>
<evidence type="ECO:0000256" key="9">
    <source>
        <dbReference type="ARBA" id="ARBA00022989"/>
    </source>
</evidence>
<accession>A0A9X2MEY3</accession>
<evidence type="ECO:0000256" key="7">
    <source>
        <dbReference type="ARBA" id="ARBA00022795"/>
    </source>
</evidence>
<proteinExistence type="inferred from homology"/>
<evidence type="ECO:0000256" key="10">
    <source>
        <dbReference type="ARBA" id="ARBA00023136"/>
    </source>
</evidence>
<keyword evidence="4 12" id="KW-0813">Transport</keyword>
<sequence>MEFKIQLQLFADAEKTEKATPKKRKDAREEGQVFQSREISSVFILLISFLVFNTFGKLIFKNLTDLMKYLYSSFENLDNFFTYDNIRIRFLSIVVIFLKTSAPVLIAASFAGILINYIQIGFLFTTKPLKPKLSRINPIEGFKRIFSKKAFVELAKSIVKILLIGYVAYSFIRKRVGILINLPSMEPIKILENFSNLSFKFGMKILGVLLFVSLLDYLYQWRSYEKNLMMSKEEIKEEFKQTEGDPLIKSKIREKQKKMAFTRMMQDVPKADVIITNPTHIAIALKYDQESYFAPILLAKGENIIAENIKKKGKENSIPIVENKPLARAIYKTVEIGDIIPEELYEAVAEVLAYVYSLKDEF</sequence>